<dbReference type="Proteomes" id="UP000585474">
    <property type="component" value="Unassembled WGS sequence"/>
</dbReference>
<protein>
    <submittedName>
        <fullName evidence="2">Uncharacterized protein</fullName>
    </submittedName>
</protein>
<proteinExistence type="predicted"/>
<dbReference type="EMBL" id="BJWL01000004">
    <property type="protein sequence ID" value="GFY85506.1"/>
    <property type="molecule type" value="Genomic_DNA"/>
</dbReference>
<dbReference type="AlphaFoldDB" id="A0A7J0EH55"/>
<gene>
    <name evidence="2" type="ORF">Acr_04g0002440</name>
</gene>
<keyword evidence="3" id="KW-1185">Reference proteome</keyword>
<reference evidence="2 3" key="1">
    <citation type="submission" date="2019-07" db="EMBL/GenBank/DDBJ databases">
        <title>De Novo Assembly of kiwifruit Actinidia rufa.</title>
        <authorList>
            <person name="Sugita-Konishi S."/>
            <person name="Sato K."/>
            <person name="Mori E."/>
            <person name="Abe Y."/>
            <person name="Kisaki G."/>
            <person name="Hamano K."/>
            <person name="Suezawa K."/>
            <person name="Otani M."/>
            <person name="Fukuda T."/>
            <person name="Manabe T."/>
            <person name="Gomi K."/>
            <person name="Tabuchi M."/>
            <person name="Akimitsu K."/>
            <person name="Kataoka I."/>
        </authorList>
    </citation>
    <scope>NUCLEOTIDE SEQUENCE [LARGE SCALE GENOMIC DNA]</scope>
    <source>
        <strain evidence="3">cv. Fuchu</strain>
    </source>
</reference>
<evidence type="ECO:0000313" key="3">
    <source>
        <dbReference type="Proteomes" id="UP000585474"/>
    </source>
</evidence>
<organism evidence="2 3">
    <name type="scientific">Actinidia rufa</name>
    <dbReference type="NCBI Taxonomy" id="165716"/>
    <lineage>
        <taxon>Eukaryota</taxon>
        <taxon>Viridiplantae</taxon>
        <taxon>Streptophyta</taxon>
        <taxon>Embryophyta</taxon>
        <taxon>Tracheophyta</taxon>
        <taxon>Spermatophyta</taxon>
        <taxon>Magnoliopsida</taxon>
        <taxon>eudicotyledons</taxon>
        <taxon>Gunneridae</taxon>
        <taxon>Pentapetalae</taxon>
        <taxon>asterids</taxon>
        <taxon>Ericales</taxon>
        <taxon>Actinidiaceae</taxon>
        <taxon>Actinidia</taxon>
    </lineage>
</organism>
<accession>A0A7J0EH55</accession>
<evidence type="ECO:0000256" key="1">
    <source>
        <dbReference type="SAM" id="MobiDB-lite"/>
    </source>
</evidence>
<sequence length="267" mass="29681">MLNRNRGRVIPSIEPAVPTSISSSKSEHPSNLAHTPPRFVGKVEIAPTFRETNNFDCSSRKANTMRFRNLRKKITSSADLPSLAKVIMGVDPDSLGPSLLEKCKGKELIEETSRRTKRRARKTSSGASTKLWKLEFSTCELNKEVTVADSAKDYDISMALARSILLLNDVATLNKTLAKAALVSPMSYYPLILPGFDELEYVNRPKEGENATDVVVPLVNEAANLTEVAEKAAMEESVEGIKEEAREDVAQDPPRALRLLYYFCWHL</sequence>
<comment type="caution">
    <text evidence="2">The sequence shown here is derived from an EMBL/GenBank/DDBJ whole genome shotgun (WGS) entry which is preliminary data.</text>
</comment>
<feature type="region of interest" description="Disordered" evidence="1">
    <location>
        <begin position="1"/>
        <end position="36"/>
    </location>
</feature>
<evidence type="ECO:0000313" key="2">
    <source>
        <dbReference type="EMBL" id="GFY85506.1"/>
    </source>
</evidence>
<name>A0A7J0EH55_9ERIC</name>